<evidence type="ECO:0000313" key="2">
    <source>
        <dbReference type="Proteomes" id="UP001196413"/>
    </source>
</evidence>
<comment type="caution">
    <text evidence="1">The sequence shown here is derived from an EMBL/GenBank/DDBJ whole genome shotgun (WGS) entry which is preliminary data.</text>
</comment>
<dbReference type="Proteomes" id="UP001196413">
    <property type="component" value="Unassembled WGS sequence"/>
</dbReference>
<reference evidence="1" key="1">
    <citation type="submission" date="2021-06" db="EMBL/GenBank/DDBJ databases">
        <title>Parelaphostrongylus tenuis whole genome reference sequence.</title>
        <authorList>
            <person name="Garwood T.J."/>
            <person name="Larsen P.A."/>
            <person name="Fountain-Jones N.M."/>
            <person name="Garbe J.R."/>
            <person name="Macchietto M.G."/>
            <person name="Kania S.A."/>
            <person name="Gerhold R.W."/>
            <person name="Richards J.E."/>
            <person name="Wolf T.M."/>
        </authorList>
    </citation>
    <scope>NUCLEOTIDE SEQUENCE</scope>
    <source>
        <strain evidence="1">MNPRO001-30</strain>
        <tissue evidence="1">Meninges</tissue>
    </source>
</reference>
<sequence length="270" mass="29905">MFNLPETKSILSTKVHCQRYGGEEPLVVPLRGPLAQFPALVTADNFPLFPFTDQFNTGIEINPANKVSLAGDLNIPVPGWGNFDMDGTLYFGHINIDAKAGYQTRPTNKLGIKPETLALLGQNPDFEQRESWIDRVLFVIIPENAKELVVGRVPYGYEPIKCKPPYCNPFVHHSGVAVEVEQGDDLFFIGGIDFPLPIGPLGSGVRFPLSGAFEFGTSPYAYAHGDAFNPTSPFDLKTIDDEDISQVGKKLVRRNPTRDVNKKTSHKYLR</sequence>
<evidence type="ECO:0000313" key="1">
    <source>
        <dbReference type="EMBL" id="KAJ1369552.1"/>
    </source>
</evidence>
<dbReference type="PANTHER" id="PTHR36520">
    <property type="entry name" value="PROTEIN CBG13000-RELATED"/>
    <property type="match status" value="1"/>
</dbReference>
<dbReference type="AlphaFoldDB" id="A0AAD5R4J9"/>
<gene>
    <name evidence="1" type="ORF">KIN20_031038</name>
</gene>
<protein>
    <submittedName>
        <fullName evidence="1">Uncharacterized protein</fullName>
    </submittedName>
</protein>
<organism evidence="1 2">
    <name type="scientific">Parelaphostrongylus tenuis</name>
    <name type="common">Meningeal worm</name>
    <dbReference type="NCBI Taxonomy" id="148309"/>
    <lineage>
        <taxon>Eukaryota</taxon>
        <taxon>Metazoa</taxon>
        <taxon>Ecdysozoa</taxon>
        <taxon>Nematoda</taxon>
        <taxon>Chromadorea</taxon>
        <taxon>Rhabditida</taxon>
        <taxon>Rhabditina</taxon>
        <taxon>Rhabditomorpha</taxon>
        <taxon>Strongyloidea</taxon>
        <taxon>Metastrongylidae</taxon>
        <taxon>Parelaphostrongylus</taxon>
    </lineage>
</organism>
<name>A0AAD5R4J9_PARTN</name>
<proteinExistence type="predicted"/>
<keyword evidence="2" id="KW-1185">Reference proteome</keyword>
<dbReference type="PANTHER" id="PTHR36520:SF4">
    <property type="entry name" value="DUF3421 DOMAIN-CONTAINING PROTEIN"/>
    <property type="match status" value="1"/>
</dbReference>
<accession>A0AAD5R4J9</accession>
<dbReference type="EMBL" id="JAHQIW010006595">
    <property type="protein sequence ID" value="KAJ1369552.1"/>
    <property type="molecule type" value="Genomic_DNA"/>
</dbReference>